<dbReference type="Proteomes" id="UP000325945">
    <property type="component" value="Unassembled WGS sequence"/>
</dbReference>
<dbReference type="PANTHER" id="PTHR42034:SF1">
    <property type="entry name" value="CONDENSATION DOMAIN-CONTAINING PROTEIN"/>
    <property type="match status" value="1"/>
</dbReference>
<dbReference type="SUPFAM" id="SSF52777">
    <property type="entry name" value="CoA-dependent acyltransferases"/>
    <property type="match status" value="1"/>
</dbReference>
<evidence type="ECO:0000313" key="2">
    <source>
        <dbReference type="Proteomes" id="UP000325945"/>
    </source>
</evidence>
<accession>A0A5N6XHS8</accession>
<reference evidence="2" key="1">
    <citation type="submission" date="2019-04" db="EMBL/GenBank/DDBJ databases">
        <title>Friends and foes A comparative genomics studyof 23 Aspergillus species from section Flavi.</title>
        <authorList>
            <consortium name="DOE Joint Genome Institute"/>
            <person name="Kjaerbolling I."/>
            <person name="Vesth T."/>
            <person name="Frisvad J.C."/>
            <person name="Nybo J.L."/>
            <person name="Theobald S."/>
            <person name="Kildgaard S."/>
            <person name="Isbrandt T."/>
            <person name="Kuo A."/>
            <person name="Sato A."/>
            <person name="Lyhne E.K."/>
            <person name="Kogle M.E."/>
            <person name="Wiebenga A."/>
            <person name="Kun R.S."/>
            <person name="Lubbers R.J."/>
            <person name="Makela M.R."/>
            <person name="Barry K."/>
            <person name="Chovatia M."/>
            <person name="Clum A."/>
            <person name="Daum C."/>
            <person name="Haridas S."/>
            <person name="He G."/>
            <person name="LaButti K."/>
            <person name="Lipzen A."/>
            <person name="Mondo S."/>
            <person name="Riley R."/>
            <person name="Salamov A."/>
            <person name="Simmons B.A."/>
            <person name="Magnuson J.K."/>
            <person name="Henrissat B."/>
            <person name="Mortensen U.H."/>
            <person name="Larsen T.O."/>
            <person name="Devries R.P."/>
            <person name="Grigoriev I.V."/>
            <person name="Machida M."/>
            <person name="Baker S.E."/>
            <person name="Andersen M.R."/>
        </authorList>
    </citation>
    <scope>NUCLEOTIDE SEQUENCE [LARGE SCALE GENOMIC DNA]</scope>
    <source>
        <strain evidence="2">CBS 130017</strain>
    </source>
</reference>
<evidence type="ECO:0000313" key="1">
    <source>
        <dbReference type="EMBL" id="KAE8332784.1"/>
    </source>
</evidence>
<keyword evidence="2" id="KW-1185">Reference proteome</keyword>
<dbReference type="PANTHER" id="PTHR42034">
    <property type="entry name" value="CHROMOSOME 7, WHOLE GENOME SHOTGUN SEQUENCE-RELATED"/>
    <property type="match status" value="1"/>
</dbReference>
<dbReference type="EMBL" id="ML741764">
    <property type="protein sequence ID" value="KAE8332784.1"/>
    <property type="molecule type" value="Genomic_DNA"/>
</dbReference>
<gene>
    <name evidence="1" type="ORF">BDV39DRAFT_199782</name>
</gene>
<dbReference type="AlphaFoldDB" id="A0A5N6XHS8"/>
<protein>
    <submittedName>
        <fullName evidence="1">Uncharacterized protein</fullName>
    </submittedName>
</protein>
<proteinExistence type="predicted"/>
<sequence>MGYPVEHASDEGLLLEENEALRDAVASLQCASYWPCIKPTGLVEQTICPSGVDEAWSGLHFHDALDCSSDPIAEKTAAVIKACKDRSISVTSALHAACIQTITKYADPTANVSRYVTVNSLSLRPYLPKPYNTSGYAVSVYYAALPFILDTPASFSEAAAALHKHYQIGFKNNIANREIYGYMACMLRDMVQAREFQAKPISKGCAVTVKDFMSGAGTVLGMSMLFIYTFHDRLRLVYSFNDGFEEESNIHMYLEEIDRVLPVELLGQMRDHRRQVGLSYT</sequence>
<dbReference type="Gene3D" id="3.30.559.30">
    <property type="entry name" value="Nonribosomal peptide synthetase, condensation domain"/>
    <property type="match status" value="1"/>
</dbReference>
<organism evidence="1 2">
    <name type="scientific">Aspergillus sergii</name>
    <dbReference type="NCBI Taxonomy" id="1034303"/>
    <lineage>
        <taxon>Eukaryota</taxon>
        <taxon>Fungi</taxon>
        <taxon>Dikarya</taxon>
        <taxon>Ascomycota</taxon>
        <taxon>Pezizomycotina</taxon>
        <taxon>Eurotiomycetes</taxon>
        <taxon>Eurotiomycetidae</taxon>
        <taxon>Eurotiales</taxon>
        <taxon>Aspergillaceae</taxon>
        <taxon>Aspergillus</taxon>
        <taxon>Aspergillus subgen. Circumdati</taxon>
    </lineage>
</organism>
<name>A0A5N6XHS8_9EURO</name>